<organism evidence="1 2">
    <name type="scientific">Miscanthus lutarioriparius</name>
    <dbReference type="NCBI Taxonomy" id="422564"/>
    <lineage>
        <taxon>Eukaryota</taxon>
        <taxon>Viridiplantae</taxon>
        <taxon>Streptophyta</taxon>
        <taxon>Embryophyta</taxon>
        <taxon>Tracheophyta</taxon>
        <taxon>Spermatophyta</taxon>
        <taxon>Magnoliopsida</taxon>
        <taxon>Liliopsida</taxon>
        <taxon>Poales</taxon>
        <taxon>Poaceae</taxon>
        <taxon>PACMAD clade</taxon>
        <taxon>Panicoideae</taxon>
        <taxon>Andropogonodae</taxon>
        <taxon>Andropogoneae</taxon>
        <taxon>Saccharinae</taxon>
        <taxon>Miscanthus</taxon>
    </lineage>
</organism>
<accession>A0A811QGE8</accession>
<evidence type="ECO:0000313" key="2">
    <source>
        <dbReference type="Proteomes" id="UP000604825"/>
    </source>
</evidence>
<gene>
    <name evidence="1" type="ORF">NCGR_LOCUS40912</name>
</gene>
<dbReference type="Proteomes" id="UP000604825">
    <property type="component" value="Unassembled WGS sequence"/>
</dbReference>
<dbReference type="EMBL" id="CAJGYO010000010">
    <property type="protein sequence ID" value="CAD6257427.1"/>
    <property type="molecule type" value="Genomic_DNA"/>
</dbReference>
<evidence type="ECO:0000313" key="1">
    <source>
        <dbReference type="EMBL" id="CAD6257427.1"/>
    </source>
</evidence>
<reference evidence="1" key="1">
    <citation type="submission" date="2020-10" db="EMBL/GenBank/DDBJ databases">
        <authorList>
            <person name="Han B."/>
            <person name="Lu T."/>
            <person name="Zhao Q."/>
            <person name="Huang X."/>
            <person name="Zhao Y."/>
        </authorList>
    </citation>
    <scope>NUCLEOTIDE SEQUENCE</scope>
</reference>
<protein>
    <submittedName>
        <fullName evidence="1">Uncharacterized protein</fullName>
    </submittedName>
</protein>
<sequence>MGAKSAFPLKRKSTMYDYSESLQRHRELRNISHVAAFVASRSLEPYERLKHVLQDEAAMNLPNEGDNRGMRYGPVLPQAPDVDSVAFSNVLDPLHVPGRGARRKI</sequence>
<dbReference type="AlphaFoldDB" id="A0A811QGE8"/>
<keyword evidence="2" id="KW-1185">Reference proteome</keyword>
<proteinExistence type="predicted"/>
<name>A0A811QGE8_9POAL</name>
<comment type="caution">
    <text evidence="1">The sequence shown here is derived from an EMBL/GenBank/DDBJ whole genome shotgun (WGS) entry which is preliminary data.</text>
</comment>